<keyword evidence="8" id="KW-0769">Symport</keyword>
<evidence type="ECO:0000313" key="9">
    <source>
        <dbReference type="EMBL" id="SUB75712.1"/>
    </source>
</evidence>
<feature type="transmembrane region" description="Helical" evidence="8">
    <location>
        <begin position="151"/>
        <end position="169"/>
    </location>
</feature>
<accession>A0A379DDS6</accession>
<evidence type="ECO:0000256" key="1">
    <source>
        <dbReference type="ARBA" id="ARBA00004651"/>
    </source>
</evidence>
<protein>
    <submittedName>
        <fullName evidence="9">Na+/alanine symporter</fullName>
    </submittedName>
</protein>
<name>A0A379DDS6_9FIRM</name>
<dbReference type="Pfam" id="PF01235">
    <property type="entry name" value="Na_Ala_symp"/>
    <property type="match status" value="1"/>
</dbReference>
<dbReference type="PANTHER" id="PTHR30330:SF14">
    <property type="entry name" value="SODIUM_AMINO ACID (ALANINE) SYMPORTER"/>
    <property type="match status" value="1"/>
</dbReference>
<evidence type="ECO:0000313" key="10">
    <source>
        <dbReference type="Proteomes" id="UP000254777"/>
    </source>
</evidence>
<evidence type="ECO:0000256" key="2">
    <source>
        <dbReference type="ARBA" id="ARBA00009261"/>
    </source>
</evidence>
<comment type="similarity">
    <text evidence="2 8">Belongs to the alanine or glycine:cation symporter (AGCS) (TC 2.A.25) family.</text>
</comment>
<dbReference type="EMBL" id="UGTH01000001">
    <property type="protein sequence ID" value="SUB75712.1"/>
    <property type="molecule type" value="Genomic_DNA"/>
</dbReference>
<feature type="transmembrane region" description="Helical" evidence="8">
    <location>
        <begin position="245"/>
        <end position="264"/>
    </location>
</feature>
<keyword evidence="7 8" id="KW-0472">Membrane</keyword>
<feature type="transmembrane region" description="Helical" evidence="8">
    <location>
        <begin position="350"/>
        <end position="371"/>
    </location>
</feature>
<dbReference type="InterPro" id="IPR001463">
    <property type="entry name" value="Na/Ala_symport"/>
</dbReference>
<dbReference type="PANTHER" id="PTHR30330">
    <property type="entry name" value="AGSS FAMILY TRANSPORTER, SODIUM-ALANINE"/>
    <property type="match status" value="1"/>
</dbReference>
<evidence type="ECO:0000256" key="4">
    <source>
        <dbReference type="ARBA" id="ARBA00022475"/>
    </source>
</evidence>
<evidence type="ECO:0000256" key="5">
    <source>
        <dbReference type="ARBA" id="ARBA00022692"/>
    </source>
</evidence>
<evidence type="ECO:0000256" key="8">
    <source>
        <dbReference type="RuleBase" id="RU363064"/>
    </source>
</evidence>
<feature type="transmembrane region" description="Helical" evidence="8">
    <location>
        <begin position="214"/>
        <end position="233"/>
    </location>
</feature>
<dbReference type="RefSeq" id="WP_004820934.1">
    <property type="nucleotide sequence ID" value="NZ_UGTH01000001.1"/>
</dbReference>
<feature type="transmembrane region" description="Helical" evidence="8">
    <location>
        <begin position="309"/>
        <end position="330"/>
    </location>
</feature>
<dbReference type="NCBIfam" id="TIGR00835">
    <property type="entry name" value="agcS"/>
    <property type="match status" value="1"/>
</dbReference>
<dbReference type="GO" id="GO:0005886">
    <property type="term" value="C:plasma membrane"/>
    <property type="evidence" value="ECO:0007669"/>
    <property type="project" value="UniProtKB-SubCell"/>
</dbReference>
<sequence>MNLIAQKLAEFSEWIWGWPLVGTILLAGILLTFFYRGKYLLHPIFHFKNTYFQIFQKDNKGKGTISGFAAACTALANTIGIGNIGGVASAVASGGPGAVFWLWVADIFGTSLKASEIILAQRYRVKFNKSIDEYVSDRSFVMKNSMGWKKGGYIVAFFVIIFGPWTNVVQSESIQSSIRQAADISSVIILGILGLSVFFTIYKGIRRISELLERVVPVMAIFYVLFGIIIMVVNADKILPSFQSIFIYAFNPAAAKGGFIGATVKESIRYGIARGIYSSDAGTGYGMVVHAPAITDHPVRQSSWGWGEIIGDLVICTVTALIVIVTDSYIKFGEAYSAELTTLAFGEVFGNFGIVLMAIIISVFGWTTIVGMYYSLSKSVNYIFGDTKFNKIATNLYIIYFLAPIVFFSNIKADLLWSITDLISGMYVLLTLVLIVGNLKEIKRLFTDFWYRYLPALNRGENPPIVSYGVLEERNEEKY</sequence>
<keyword evidence="5 8" id="KW-0812">Transmembrane</keyword>
<keyword evidence="3 8" id="KW-0813">Transport</keyword>
<keyword evidence="4 8" id="KW-1003">Cell membrane</keyword>
<evidence type="ECO:0000256" key="3">
    <source>
        <dbReference type="ARBA" id="ARBA00022448"/>
    </source>
</evidence>
<dbReference type="AlphaFoldDB" id="A0A379DDS6"/>
<feature type="transmembrane region" description="Helical" evidence="8">
    <location>
        <begin position="415"/>
        <end position="436"/>
    </location>
</feature>
<dbReference type="Proteomes" id="UP000254777">
    <property type="component" value="Unassembled WGS sequence"/>
</dbReference>
<dbReference type="PRINTS" id="PR00175">
    <property type="entry name" value="NAALASMPORT"/>
</dbReference>
<dbReference type="GO" id="GO:0005283">
    <property type="term" value="F:amino acid:sodium symporter activity"/>
    <property type="evidence" value="ECO:0007669"/>
    <property type="project" value="InterPro"/>
</dbReference>
<organism evidence="9 10">
    <name type="scientific">Peptoniphilus indolicus</name>
    <dbReference type="NCBI Taxonomy" id="33030"/>
    <lineage>
        <taxon>Bacteria</taxon>
        <taxon>Bacillati</taxon>
        <taxon>Bacillota</taxon>
        <taxon>Tissierellia</taxon>
        <taxon>Tissierellales</taxon>
        <taxon>Peptoniphilaceae</taxon>
        <taxon>Peptoniphilus</taxon>
    </lineage>
</organism>
<proteinExistence type="inferred from homology"/>
<reference evidence="9 10" key="1">
    <citation type="submission" date="2018-06" db="EMBL/GenBank/DDBJ databases">
        <authorList>
            <consortium name="Pathogen Informatics"/>
            <person name="Doyle S."/>
        </authorList>
    </citation>
    <scope>NUCLEOTIDE SEQUENCE [LARGE SCALE GENOMIC DNA]</scope>
    <source>
        <strain evidence="9 10">NCTC11088</strain>
    </source>
</reference>
<comment type="subcellular location">
    <subcellularLocation>
        <location evidence="1 8">Cell membrane</location>
        <topology evidence="1 8">Multi-pass membrane protein</topology>
    </subcellularLocation>
</comment>
<evidence type="ECO:0000256" key="7">
    <source>
        <dbReference type="ARBA" id="ARBA00023136"/>
    </source>
</evidence>
<keyword evidence="6 8" id="KW-1133">Transmembrane helix</keyword>
<evidence type="ECO:0000256" key="6">
    <source>
        <dbReference type="ARBA" id="ARBA00022989"/>
    </source>
</evidence>
<feature type="transmembrane region" description="Helical" evidence="8">
    <location>
        <begin position="392"/>
        <end position="409"/>
    </location>
</feature>
<feature type="transmembrane region" description="Helical" evidence="8">
    <location>
        <begin position="181"/>
        <end position="202"/>
    </location>
</feature>
<gene>
    <name evidence="9" type="ORF">NCTC11088_01511</name>
</gene>
<feature type="transmembrane region" description="Helical" evidence="8">
    <location>
        <begin position="15"/>
        <end position="35"/>
    </location>
</feature>